<dbReference type="OrthoDB" id="1296974at2"/>
<keyword evidence="2" id="KW-1185">Reference proteome</keyword>
<comment type="caution">
    <text evidence="1">The sequence shown here is derived from an EMBL/GenBank/DDBJ whole genome shotgun (WGS) entry which is preliminary data.</text>
</comment>
<sequence length="534" mass="61576">MWTALPIEEKQEYKKMILAFASLTEVFAQKSDADETTEKPNPIINSKYQETIFQKVFNASAEDIGNTSYDAAIKKENQDGTISKYLIGIKTFGINSGHQKIAQFKAFHNTWSELFNTMFNNSVKEDGTKRSKEEIDKLNNQLYKDLAVEISNLRNTRIKSSKENLKGFTVTEEENVESIYHVLMPSAKGQVPQIFVGETSYNEIDVDNIEILGCTSVKTPANFDFTDKKHIYRFTVADTQLLMNFDNHNIIKEKWDVKYAEDAYEIFSNIANLVYGNEDAPQKNITDKQKEPALDKVTESYTWKIDVEPYSGFNGFYGVGSKMQTKNNYREKRIQKLKDIYQGEIEHTKLNEIISGLTVFLLEKASKNAEKYQKELLRKDLHEKLKVIGNIEFQKDVLKMLYRPITEVYIPIPNAKEFHKSHPNFFAPNAGLLREGTHKLALEPEQRKFNLVFEPSNTKIEAFITQDDGKGIESTINQAILGQWLLRGVFQLKEYEPLTMNALERVHINGIRMYKKIGSSDVFIKFVYIEDDEQ</sequence>
<name>A0A5D6W008_9FIRM</name>
<gene>
    <name evidence="1" type="ORF">FZ040_12535</name>
</gene>
<evidence type="ECO:0000313" key="2">
    <source>
        <dbReference type="Proteomes" id="UP000323646"/>
    </source>
</evidence>
<proteinExistence type="predicted"/>
<dbReference type="EMBL" id="VTOY01000017">
    <property type="protein sequence ID" value="TYZ20088.1"/>
    <property type="molecule type" value="Genomic_DNA"/>
</dbReference>
<evidence type="ECO:0000313" key="1">
    <source>
        <dbReference type="EMBL" id="TYZ20088.1"/>
    </source>
</evidence>
<dbReference type="Proteomes" id="UP000323646">
    <property type="component" value="Unassembled WGS sequence"/>
</dbReference>
<accession>A0A5D6W008</accession>
<protein>
    <submittedName>
        <fullName evidence="1">Uncharacterized protein</fullName>
    </submittedName>
</protein>
<reference evidence="1 2" key="1">
    <citation type="submission" date="2019-08" db="EMBL/GenBank/DDBJ databases">
        <title>Selenomonas sp. mPRGC5 and Selenomonas sp. mPRGC8 isolated from ruminal fluid of dairy goat (Capra hircus).</title>
        <authorList>
            <person name="Poothong S."/>
            <person name="Nuengjamnong C."/>
            <person name="Tanasupawat S."/>
        </authorList>
    </citation>
    <scope>NUCLEOTIDE SEQUENCE [LARGE SCALE GENOMIC DNA]</scope>
    <source>
        <strain evidence="2">mPRGC5</strain>
    </source>
</reference>
<dbReference type="AlphaFoldDB" id="A0A5D6W008"/>
<dbReference type="RefSeq" id="WP_149172309.1">
    <property type="nucleotide sequence ID" value="NZ_VTOY01000017.1"/>
</dbReference>
<organism evidence="1 2">
    <name type="scientific">Selenomonas ruminis</name>
    <dbReference type="NCBI Taxonomy" id="2593411"/>
    <lineage>
        <taxon>Bacteria</taxon>
        <taxon>Bacillati</taxon>
        <taxon>Bacillota</taxon>
        <taxon>Negativicutes</taxon>
        <taxon>Selenomonadales</taxon>
        <taxon>Selenomonadaceae</taxon>
        <taxon>Selenomonas</taxon>
    </lineage>
</organism>